<feature type="transmembrane region" description="Helical" evidence="1">
    <location>
        <begin position="17"/>
        <end position="39"/>
    </location>
</feature>
<dbReference type="Proteomes" id="UP000008744">
    <property type="component" value="Unassembled WGS sequence"/>
</dbReference>
<organism evidence="3">
    <name type="scientific">Drosophila persimilis</name>
    <name type="common">Fruit fly</name>
    <dbReference type="NCBI Taxonomy" id="7234"/>
    <lineage>
        <taxon>Eukaryota</taxon>
        <taxon>Metazoa</taxon>
        <taxon>Ecdysozoa</taxon>
        <taxon>Arthropoda</taxon>
        <taxon>Hexapoda</taxon>
        <taxon>Insecta</taxon>
        <taxon>Pterygota</taxon>
        <taxon>Neoptera</taxon>
        <taxon>Endopterygota</taxon>
        <taxon>Diptera</taxon>
        <taxon>Brachycera</taxon>
        <taxon>Muscomorpha</taxon>
        <taxon>Ephydroidea</taxon>
        <taxon>Drosophilidae</taxon>
        <taxon>Drosophila</taxon>
        <taxon>Sophophora</taxon>
    </lineage>
</organism>
<evidence type="ECO:0000313" key="2">
    <source>
        <dbReference type="EMBL" id="EDW37974.1"/>
    </source>
</evidence>
<feature type="transmembrane region" description="Helical" evidence="1">
    <location>
        <begin position="46"/>
        <end position="65"/>
    </location>
</feature>
<dbReference type="EMBL" id="CH479185">
    <property type="protein sequence ID" value="EDW37974.1"/>
    <property type="molecule type" value="Genomic_DNA"/>
</dbReference>
<evidence type="ECO:0000313" key="3">
    <source>
        <dbReference type="Proteomes" id="UP000008744"/>
    </source>
</evidence>
<keyword evidence="3" id="KW-1185">Reference proteome</keyword>
<dbReference type="AlphaFoldDB" id="B4GMA0"/>
<name>B4GMA0_DROPE</name>
<keyword evidence="1" id="KW-1133">Transmembrane helix</keyword>
<reference evidence="2 3" key="1">
    <citation type="journal article" date="2007" name="Nature">
        <title>Evolution of genes and genomes on the Drosophila phylogeny.</title>
        <authorList>
            <consortium name="Drosophila 12 Genomes Consortium"/>
            <person name="Clark A.G."/>
            <person name="Eisen M.B."/>
            <person name="Smith D.R."/>
            <person name="Bergman C.M."/>
            <person name="Oliver B."/>
            <person name="Markow T.A."/>
            <person name="Kaufman T.C."/>
            <person name="Kellis M."/>
            <person name="Gelbart W."/>
            <person name="Iyer V.N."/>
            <person name="Pollard D.A."/>
            <person name="Sackton T.B."/>
            <person name="Larracuente A.M."/>
            <person name="Singh N.D."/>
            <person name="Abad J.P."/>
            <person name="Abt D.N."/>
            <person name="Adryan B."/>
            <person name="Aguade M."/>
            <person name="Akashi H."/>
            <person name="Anderson W.W."/>
            <person name="Aquadro C.F."/>
            <person name="Ardell D.H."/>
            <person name="Arguello R."/>
            <person name="Artieri C.G."/>
            <person name="Barbash D.A."/>
            <person name="Barker D."/>
            <person name="Barsanti P."/>
            <person name="Batterham P."/>
            <person name="Batzoglou S."/>
            <person name="Begun D."/>
            <person name="Bhutkar A."/>
            <person name="Blanco E."/>
            <person name="Bosak S.A."/>
            <person name="Bradley R.K."/>
            <person name="Brand A.D."/>
            <person name="Brent M.R."/>
            <person name="Brooks A.N."/>
            <person name="Brown R.H."/>
            <person name="Butlin R.K."/>
            <person name="Caggese C."/>
            <person name="Calvi B.R."/>
            <person name="Bernardo de Carvalho A."/>
            <person name="Caspi A."/>
            <person name="Castrezana S."/>
            <person name="Celniker S.E."/>
            <person name="Chang J.L."/>
            <person name="Chapple C."/>
            <person name="Chatterji S."/>
            <person name="Chinwalla A."/>
            <person name="Civetta A."/>
            <person name="Clifton S.W."/>
            <person name="Comeron J.M."/>
            <person name="Costello J.C."/>
            <person name="Coyne J.A."/>
            <person name="Daub J."/>
            <person name="David R.G."/>
            <person name="Delcher A.L."/>
            <person name="Delehaunty K."/>
            <person name="Do C.B."/>
            <person name="Ebling H."/>
            <person name="Edwards K."/>
            <person name="Eickbush T."/>
            <person name="Evans J.D."/>
            <person name="Filipski A."/>
            <person name="Findeiss S."/>
            <person name="Freyhult E."/>
            <person name="Fulton L."/>
            <person name="Fulton R."/>
            <person name="Garcia A.C."/>
            <person name="Gardiner A."/>
            <person name="Garfield D.A."/>
            <person name="Garvin B.E."/>
            <person name="Gibson G."/>
            <person name="Gilbert D."/>
            <person name="Gnerre S."/>
            <person name="Godfrey J."/>
            <person name="Good R."/>
            <person name="Gotea V."/>
            <person name="Gravely B."/>
            <person name="Greenberg A.J."/>
            <person name="Griffiths-Jones S."/>
            <person name="Gross S."/>
            <person name="Guigo R."/>
            <person name="Gustafson E.A."/>
            <person name="Haerty W."/>
            <person name="Hahn M.W."/>
            <person name="Halligan D.L."/>
            <person name="Halpern A.L."/>
            <person name="Halter G.M."/>
            <person name="Han M.V."/>
            <person name="Heger A."/>
            <person name="Hillier L."/>
            <person name="Hinrichs A.S."/>
            <person name="Holmes I."/>
            <person name="Hoskins R.A."/>
            <person name="Hubisz M.J."/>
            <person name="Hultmark D."/>
            <person name="Huntley M.A."/>
            <person name="Jaffe D.B."/>
            <person name="Jagadeeshan S."/>
            <person name="Jeck W.R."/>
            <person name="Johnson J."/>
            <person name="Jones C.D."/>
            <person name="Jordan W.C."/>
            <person name="Karpen G.H."/>
            <person name="Kataoka E."/>
            <person name="Keightley P.D."/>
            <person name="Kheradpour P."/>
            <person name="Kirkness E.F."/>
            <person name="Koerich L.B."/>
            <person name="Kristiansen K."/>
            <person name="Kudrna D."/>
            <person name="Kulathinal R.J."/>
            <person name="Kumar S."/>
            <person name="Kwok R."/>
            <person name="Lander E."/>
            <person name="Langley C.H."/>
            <person name="Lapoint R."/>
            <person name="Lazzaro B.P."/>
            <person name="Lee S.J."/>
            <person name="Levesque L."/>
            <person name="Li R."/>
            <person name="Lin C.F."/>
            <person name="Lin M.F."/>
            <person name="Lindblad-Toh K."/>
            <person name="Llopart A."/>
            <person name="Long M."/>
            <person name="Low L."/>
            <person name="Lozovsky E."/>
            <person name="Lu J."/>
            <person name="Luo M."/>
            <person name="Machado C.A."/>
            <person name="Makalowski W."/>
            <person name="Marzo M."/>
            <person name="Matsuda M."/>
            <person name="Matzkin L."/>
            <person name="McAllister B."/>
            <person name="McBride C.S."/>
            <person name="McKernan B."/>
            <person name="McKernan K."/>
            <person name="Mendez-Lago M."/>
            <person name="Minx P."/>
            <person name="Mollenhauer M.U."/>
            <person name="Montooth K."/>
            <person name="Mount S.M."/>
            <person name="Mu X."/>
            <person name="Myers E."/>
            <person name="Negre B."/>
            <person name="Newfeld S."/>
            <person name="Nielsen R."/>
            <person name="Noor M.A."/>
            <person name="O'Grady P."/>
            <person name="Pachter L."/>
            <person name="Papaceit M."/>
            <person name="Parisi M.J."/>
            <person name="Parisi M."/>
            <person name="Parts L."/>
            <person name="Pedersen J.S."/>
            <person name="Pesole G."/>
            <person name="Phillippy A.M."/>
            <person name="Ponting C.P."/>
            <person name="Pop M."/>
            <person name="Porcelli D."/>
            <person name="Powell J.R."/>
            <person name="Prohaska S."/>
            <person name="Pruitt K."/>
            <person name="Puig M."/>
            <person name="Quesneville H."/>
            <person name="Ram K.R."/>
            <person name="Rand D."/>
            <person name="Rasmussen M.D."/>
            <person name="Reed L.K."/>
            <person name="Reenan R."/>
            <person name="Reily A."/>
            <person name="Remington K.A."/>
            <person name="Rieger T.T."/>
            <person name="Ritchie M.G."/>
            <person name="Robin C."/>
            <person name="Rogers Y.H."/>
            <person name="Rohde C."/>
            <person name="Rozas J."/>
            <person name="Rubenfield M.J."/>
            <person name="Ruiz A."/>
            <person name="Russo S."/>
            <person name="Salzberg S.L."/>
            <person name="Sanchez-Gracia A."/>
            <person name="Saranga D.J."/>
            <person name="Sato H."/>
            <person name="Schaeffer S.W."/>
            <person name="Schatz M.C."/>
            <person name="Schlenke T."/>
            <person name="Schwartz R."/>
            <person name="Segarra C."/>
            <person name="Singh R.S."/>
            <person name="Sirot L."/>
            <person name="Sirota M."/>
            <person name="Sisneros N.B."/>
            <person name="Smith C.D."/>
            <person name="Smith T.F."/>
            <person name="Spieth J."/>
            <person name="Stage D.E."/>
            <person name="Stark A."/>
            <person name="Stephan W."/>
            <person name="Strausberg R.L."/>
            <person name="Strempel S."/>
            <person name="Sturgill D."/>
            <person name="Sutton G."/>
            <person name="Sutton G.G."/>
            <person name="Tao W."/>
            <person name="Teichmann S."/>
            <person name="Tobari Y.N."/>
            <person name="Tomimura Y."/>
            <person name="Tsolas J.M."/>
            <person name="Valente V.L."/>
            <person name="Venter E."/>
            <person name="Venter J.C."/>
            <person name="Vicario S."/>
            <person name="Vieira F.G."/>
            <person name="Vilella A.J."/>
            <person name="Villasante A."/>
            <person name="Walenz B."/>
            <person name="Wang J."/>
            <person name="Wasserman M."/>
            <person name="Watts T."/>
            <person name="Wilson D."/>
            <person name="Wilson R.K."/>
            <person name="Wing R.A."/>
            <person name="Wolfner M.F."/>
            <person name="Wong A."/>
            <person name="Wong G.K."/>
            <person name="Wu C.I."/>
            <person name="Wu G."/>
            <person name="Yamamoto D."/>
            <person name="Yang H.P."/>
            <person name="Yang S.P."/>
            <person name="Yorke J.A."/>
            <person name="Yoshida K."/>
            <person name="Zdobnov E."/>
            <person name="Zhang P."/>
            <person name="Zhang Y."/>
            <person name="Zimin A.V."/>
            <person name="Baldwin J."/>
            <person name="Abdouelleil A."/>
            <person name="Abdulkadir J."/>
            <person name="Abebe A."/>
            <person name="Abera B."/>
            <person name="Abreu J."/>
            <person name="Acer S.C."/>
            <person name="Aftuck L."/>
            <person name="Alexander A."/>
            <person name="An P."/>
            <person name="Anderson E."/>
            <person name="Anderson S."/>
            <person name="Arachi H."/>
            <person name="Azer M."/>
            <person name="Bachantsang P."/>
            <person name="Barry A."/>
            <person name="Bayul T."/>
            <person name="Berlin A."/>
            <person name="Bessette D."/>
            <person name="Bloom T."/>
            <person name="Blye J."/>
            <person name="Boguslavskiy L."/>
            <person name="Bonnet C."/>
            <person name="Boukhgalter B."/>
            <person name="Bourzgui I."/>
            <person name="Brown A."/>
            <person name="Cahill P."/>
            <person name="Channer S."/>
            <person name="Cheshatsang Y."/>
            <person name="Chuda L."/>
            <person name="Citroen M."/>
            <person name="Collymore A."/>
            <person name="Cooke P."/>
            <person name="Costello M."/>
            <person name="D'Aco K."/>
            <person name="Daza R."/>
            <person name="De Haan G."/>
            <person name="DeGray S."/>
            <person name="DeMaso C."/>
            <person name="Dhargay N."/>
            <person name="Dooley K."/>
            <person name="Dooley E."/>
            <person name="Doricent M."/>
            <person name="Dorje P."/>
            <person name="Dorjee K."/>
            <person name="Dupes A."/>
            <person name="Elong R."/>
            <person name="Falk J."/>
            <person name="Farina A."/>
            <person name="Faro S."/>
            <person name="Ferguson D."/>
            <person name="Fisher S."/>
            <person name="Foley C.D."/>
            <person name="Franke A."/>
            <person name="Friedrich D."/>
            <person name="Gadbois L."/>
            <person name="Gearin G."/>
            <person name="Gearin C.R."/>
            <person name="Giannoukos G."/>
            <person name="Goode T."/>
            <person name="Graham J."/>
            <person name="Grandbois E."/>
            <person name="Grewal S."/>
            <person name="Gyaltsen K."/>
            <person name="Hafez N."/>
            <person name="Hagos B."/>
            <person name="Hall J."/>
            <person name="Henson C."/>
            <person name="Hollinger A."/>
            <person name="Honan T."/>
            <person name="Huard M.D."/>
            <person name="Hughes L."/>
            <person name="Hurhula B."/>
            <person name="Husby M.E."/>
            <person name="Kamat A."/>
            <person name="Kanga B."/>
            <person name="Kashin S."/>
            <person name="Khazanovich D."/>
            <person name="Kisner P."/>
            <person name="Lance K."/>
            <person name="Lara M."/>
            <person name="Lee W."/>
            <person name="Lennon N."/>
            <person name="Letendre F."/>
            <person name="LeVine R."/>
            <person name="Lipovsky A."/>
            <person name="Liu X."/>
            <person name="Liu J."/>
            <person name="Liu S."/>
            <person name="Lokyitsang T."/>
            <person name="Lokyitsang Y."/>
            <person name="Lubonja R."/>
            <person name="Lui A."/>
            <person name="MacDonald P."/>
            <person name="Magnisalis V."/>
            <person name="Maru K."/>
            <person name="Matthews C."/>
            <person name="McCusker W."/>
            <person name="McDonough S."/>
            <person name="Mehta T."/>
            <person name="Meldrim J."/>
            <person name="Meneus L."/>
            <person name="Mihai O."/>
            <person name="Mihalev A."/>
            <person name="Mihova T."/>
            <person name="Mittelman R."/>
            <person name="Mlenga V."/>
            <person name="Montmayeur A."/>
            <person name="Mulrain L."/>
            <person name="Navidi A."/>
            <person name="Naylor J."/>
            <person name="Negash T."/>
            <person name="Nguyen T."/>
            <person name="Nguyen N."/>
            <person name="Nicol R."/>
            <person name="Norbu C."/>
            <person name="Norbu N."/>
            <person name="Novod N."/>
            <person name="O'Neill B."/>
            <person name="Osman S."/>
            <person name="Markiewicz E."/>
            <person name="Oyono O.L."/>
            <person name="Patti C."/>
            <person name="Phunkhang P."/>
            <person name="Pierre F."/>
            <person name="Priest M."/>
            <person name="Raghuraman S."/>
            <person name="Rege F."/>
            <person name="Reyes R."/>
            <person name="Rise C."/>
            <person name="Rogov P."/>
            <person name="Ross K."/>
            <person name="Ryan E."/>
            <person name="Settipalli S."/>
            <person name="Shea T."/>
            <person name="Sherpa N."/>
            <person name="Shi L."/>
            <person name="Shih D."/>
            <person name="Sparrow T."/>
            <person name="Spaulding J."/>
            <person name="Stalker J."/>
            <person name="Stange-Thomann N."/>
            <person name="Stavropoulos S."/>
            <person name="Stone C."/>
            <person name="Strader C."/>
            <person name="Tesfaye S."/>
            <person name="Thomson T."/>
            <person name="Thoulutsang Y."/>
            <person name="Thoulutsang D."/>
            <person name="Topham K."/>
            <person name="Topping I."/>
            <person name="Tsamla T."/>
            <person name="Vassiliev H."/>
            <person name="Vo A."/>
            <person name="Wangchuk T."/>
            <person name="Wangdi T."/>
            <person name="Weiand M."/>
            <person name="Wilkinson J."/>
            <person name="Wilson A."/>
            <person name="Yadav S."/>
            <person name="Young G."/>
            <person name="Yu Q."/>
            <person name="Zembek L."/>
            <person name="Zhong D."/>
            <person name="Zimmer A."/>
            <person name="Zwirko Z."/>
            <person name="Jaffe D.B."/>
            <person name="Alvarez P."/>
            <person name="Brockman W."/>
            <person name="Butler J."/>
            <person name="Chin C."/>
            <person name="Gnerre S."/>
            <person name="Grabherr M."/>
            <person name="Kleber M."/>
            <person name="Mauceli E."/>
            <person name="MacCallum I."/>
        </authorList>
    </citation>
    <scope>NUCLEOTIDE SEQUENCE [LARGE SCALE GENOMIC DNA]</scope>
    <source>
        <strain evidence="3">MSH-3 / Tucson 14011-0111.49</strain>
    </source>
</reference>
<feature type="transmembrane region" description="Helical" evidence="1">
    <location>
        <begin position="71"/>
        <end position="89"/>
    </location>
</feature>
<evidence type="ECO:0000256" key="1">
    <source>
        <dbReference type="SAM" id="Phobius"/>
    </source>
</evidence>
<keyword evidence="1" id="KW-0812">Transmembrane</keyword>
<sequence length="145" mass="15565">MRYDHTDHTVFFEADGLALGVSSGIAVVSVESSLLWGFFEADGLSLGVSSCVAVVSVESSLLWVFFEAEGLALGVSSGVAVVSVVALLMSPEQQRFDGDDCDTAGRTQGQSVCLEYPPEYPYFDDAARPPLARPLTIRVPLRWST</sequence>
<protein>
    <submittedName>
        <fullName evidence="2">GL12352</fullName>
    </submittedName>
</protein>
<keyword evidence="1" id="KW-0472">Membrane</keyword>
<accession>B4GMA0</accession>
<dbReference type="HOGENOM" id="CLU_1788867_0_0_1"/>
<gene>
    <name evidence="2" type="primary">Dper\GL12352</name>
    <name evidence="2" type="ORF">Dper_GL12352</name>
</gene>
<proteinExistence type="predicted"/>